<organism evidence="2 3">
    <name type="scientific">Pseudonocardia oroxyli</name>
    <dbReference type="NCBI Taxonomy" id="366584"/>
    <lineage>
        <taxon>Bacteria</taxon>
        <taxon>Bacillati</taxon>
        <taxon>Actinomycetota</taxon>
        <taxon>Actinomycetes</taxon>
        <taxon>Pseudonocardiales</taxon>
        <taxon>Pseudonocardiaceae</taxon>
        <taxon>Pseudonocardia</taxon>
    </lineage>
</organism>
<evidence type="ECO:0000313" key="2">
    <source>
        <dbReference type="EMBL" id="SDF88826.1"/>
    </source>
</evidence>
<evidence type="ECO:0000313" key="3">
    <source>
        <dbReference type="Proteomes" id="UP000198967"/>
    </source>
</evidence>
<protein>
    <submittedName>
        <fullName evidence="2">Phosphotransferase enzyme family protein</fullName>
    </submittedName>
</protein>
<proteinExistence type="predicted"/>
<dbReference type="Proteomes" id="UP000198967">
    <property type="component" value="Unassembled WGS sequence"/>
</dbReference>
<dbReference type="AlphaFoldDB" id="A0A1G7PRB4"/>
<name>A0A1G7PRB4_PSEOR</name>
<gene>
    <name evidence="2" type="ORF">SAMN05216377_107211</name>
</gene>
<evidence type="ECO:0000259" key="1">
    <source>
        <dbReference type="Pfam" id="PF01636"/>
    </source>
</evidence>
<keyword evidence="3" id="KW-1185">Reference proteome</keyword>
<dbReference type="Pfam" id="PF01636">
    <property type="entry name" value="APH"/>
    <property type="match status" value="1"/>
</dbReference>
<sequence length="336" mass="38311">MDGRFVGFVSAQDPLHGFLDRVLRERLGVRTPYPVFRVHRLSGSNEVYAYEETGTGTRLVCKFFGPRFGWDRDKAAWTAGCEYEGYRTLRGYSLVGSPHHVVRPLAWERDINCVLALEYYRGDLLIRAIDRAVGGDGRLLRRRLTALAWYLATQHNRTAGGPVDFAADVSYLDDQLRVLTERGRIGGWETDELRWLGGLWAERGHMWADQAVWLHGDATPANFLFGGGQNVGVIDLERMKRGDRMFDVGRLAGELQHAFLRGTGDPYRAEPFIGHFLWEYSCHFPDRHAAFASITRRLPFYMAQNMLRIARNDYLPHSYAGRLVGRARELLQAVSC</sequence>
<dbReference type="Gene3D" id="3.90.1200.10">
    <property type="match status" value="1"/>
</dbReference>
<feature type="domain" description="Aminoglycoside phosphotransferase" evidence="1">
    <location>
        <begin position="44"/>
        <end position="258"/>
    </location>
</feature>
<dbReference type="InterPro" id="IPR011009">
    <property type="entry name" value="Kinase-like_dom_sf"/>
</dbReference>
<dbReference type="GO" id="GO:0016740">
    <property type="term" value="F:transferase activity"/>
    <property type="evidence" value="ECO:0007669"/>
    <property type="project" value="UniProtKB-KW"/>
</dbReference>
<reference evidence="2 3" key="1">
    <citation type="submission" date="2016-10" db="EMBL/GenBank/DDBJ databases">
        <authorList>
            <person name="de Groot N.N."/>
        </authorList>
    </citation>
    <scope>NUCLEOTIDE SEQUENCE [LARGE SCALE GENOMIC DNA]</scope>
    <source>
        <strain evidence="2 3">CGMCC 4.3143</strain>
    </source>
</reference>
<accession>A0A1G7PRB4</accession>
<dbReference type="EMBL" id="FNBE01000007">
    <property type="protein sequence ID" value="SDF88826.1"/>
    <property type="molecule type" value="Genomic_DNA"/>
</dbReference>
<dbReference type="RefSeq" id="WP_218129806.1">
    <property type="nucleotide sequence ID" value="NZ_FNBE01000007.1"/>
</dbReference>
<dbReference type="STRING" id="366584.SAMN05216377_107211"/>
<dbReference type="SUPFAM" id="SSF56112">
    <property type="entry name" value="Protein kinase-like (PK-like)"/>
    <property type="match status" value="1"/>
</dbReference>
<dbReference type="InterPro" id="IPR002575">
    <property type="entry name" value="Aminoglycoside_PTrfase"/>
</dbReference>
<keyword evidence="2" id="KW-0808">Transferase</keyword>